<reference evidence="6" key="1">
    <citation type="submission" date="2025-08" db="UniProtKB">
        <authorList>
            <consortium name="Ensembl"/>
        </authorList>
    </citation>
    <scope>IDENTIFICATION</scope>
</reference>
<dbReference type="PANTHER" id="PTHR12771">
    <property type="entry name" value="ENGULFMENT AND CELL MOTILITY"/>
    <property type="match status" value="1"/>
</dbReference>
<dbReference type="SUPFAM" id="SSF50729">
    <property type="entry name" value="PH domain-like"/>
    <property type="match status" value="1"/>
</dbReference>
<dbReference type="Gene3D" id="6.10.250.810">
    <property type="match status" value="1"/>
</dbReference>
<dbReference type="AlphaFoldDB" id="A0A8C5AF41"/>
<dbReference type="Pfam" id="PF04727">
    <property type="entry name" value="ELMO_CED12"/>
    <property type="match status" value="1"/>
</dbReference>
<evidence type="ECO:0000313" key="6">
    <source>
        <dbReference type="Ensembl" id="ENSGMOP00000029930.1"/>
    </source>
</evidence>
<evidence type="ECO:0000256" key="2">
    <source>
        <dbReference type="ARBA" id="ARBA00022907"/>
    </source>
</evidence>
<dbReference type="GO" id="GO:0048870">
    <property type="term" value="P:cell motility"/>
    <property type="evidence" value="ECO:0007669"/>
    <property type="project" value="TreeGrafter"/>
</dbReference>
<dbReference type="GeneTree" id="ENSGT00940000159236"/>
<proteinExistence type="predicted"/>
<comment type="function">
    <text evidence="4">Involved in cytoskeletal rearrangements required for phagocytosis of apoptotic cells and cell motility. Acts in association with DOCK1 and CRK. Was initially proposed to be required in complex with DOCK1 to activate Rac Rho small GTPases. May enhance the guanine nucleotide exchange factor (GEF) activity of DOCK1.</text>
</comment>
<dbReference type="InterPro" id="IPR016024">
    <property type="entry name" value="ARM-type_fold"/>
</dbReference>
<feature type="domain" description="ELMO" evidence="5">
    <location>
        <begin position="226"/>
        <end position="394"/>
    </location>
</feature>
<dbReference type="InterPro" id="IPR001849">
    <property type="entry name" value="PH_domain"/>
</dbReference>
<dbReference type="Ensembl" id="ENSGMOT00000031055.1">
    <property type="protein sequence ID" value="ENSGMOP00000029930.1"/>
    <property type="gene ID" value="ENSGMOG00000015018.2"/>
</dbReference>
<dbReference type="PANTHER" id="PTHR12771:SF8">
    <property type="entry name" value="ENGULFMENT AND CELL MOTILITY PROTEIN 2"/>
    <property type="match status" value="1"/>
</dbReference>
<dbReference type="SUPFAM" id="SSF48371">
    <property type="entry name" value="ARM repeat"/>
    <property type="match status" value="1"/>
</dbReference>
<reference evidence="6" key="2">
    <citation type="submission" date="2025-09" db="UniProtKB">
        <authorList>
            <consortium name="Ensembl"/>
        </authorList>
    </citation>
    <scope>IDENTIFICATION</scope>
</reference>
<organism evidence="6 7">
    <name type="scientific">Gadus morhua</name>
    <name type="common">Atlantic cod</name>
    <dbReference type="NCBI Taxonomy" id="8049"/>
    <lineage>
        <taxon>Eukaryota</taxon>
        <taxon>Metazoa</taxon>
        <taxon>Chordata</taxon>
        <taxon>Craniata</taxon>
        <taxon>Vertebrata</taxon>
        <taxon>Euteleostomi</taxon>
        <taxon>Actinopterygii</taxon>
        <taxon>Neopterygii</taxon>
        <taxon>Teleostei</taxon>
        <taxon>Neoteleostei</taxon>
        <taxon>Acanthomorphata</taxon>
        <taxon>Zeiogadaria</taxon>
        <taxon>Gadariae</taxon>
        <taxon>Gadiformes</taxon>
        <taxon>Gadoidei</taxon>
        <taxon>Gadidae</taxon>
        <taxon>Gadus</taxon>
    </lineage>
</organism>
<dbReference type="InterPro" id="IPR011989">
    <property type="entry name" value="ARM-like"/>
</dbReference>
<sequence>AEQFALRYADGPQLYITEQVIPSYFELSTRQLLERIQSHGIDARLEALKELAKLSADPTFAAEFITMEGIGTLARLVESGTHFGEMLAFTLTAFLELMDHGIVSWDLLSLSFIKQIAGYVNQPMVDVSILQRSLAILESMVLNSHSLYHRVAQEITVGQLIGHLQVSNQEIQTYAIALINALFLKAPEDRRQVSRQPVHIIRGNRPIKAEMAHQLYVLQVLTFNLLEERMMTKMDPNDQAQRDIIFELRRIAFDGENDTGGTEKRKAMYTKDYKMLGFTVSLLRTAAPGHLHQGQLPAPIVLENSSREDKHECPFGRCAIELTRMLCEILQVGELPNEGCNDYHPMFFTHDRAWEEFFCVCIQLLNKTWKEMRATAEDFNKVMQVVREQITRALAMKPASLDQLKSKLRSLSYSEILRLRQTERMSQDDFQSPPIIELRERIQPEILELIKQQRLNRLCEGSCFRKLGNRRRQEKFWFCRLSLNHKVLHYGDLDESPQGEVPFELLSDKIHVSDVKSVVTGKDCPHMKEKSALKQNKEVLELAFSVFYDPDETLNFVAPNKYEYCIWTDGLCALLGREMSSDLTRSDLDTLINMEMKLRLLDLENITIPEAPPPVPKEPSSYNFTYNYS</sequence>
<evidence type="ECO:0000259" key="5">
    <source>
        <dbReference type="PROSITE" id="PS51335"/>
    </source>
</evidence>
<dbReference type="Pfam" id="PF16457">
    <property type="entry name" value="PH_12"/>
    <property type="match status" value="1"/>
</dbReference>
<name>A0A8C5AF41_GADMO</name>
<dbReference type="CDD" id="cd13359">
    <property type="entry name" value="PH_ELMO1_CED-12"/>
    <property type="match status" value="1"/>
</dbReference>
<keyword evidence="3" id="KW-0729">SH3-binding</keyword>
<dbReference type="GO" id="GO:0007015">
    <property type="term" value="P:actin filament organization"/>
    <property type="evidence" value="ECO:0007669"/>
    <property type="project" value="TreeGrafter"/>
</dbReference>
<dbReference type="GO" id="GO:0006915">
    <property type="term" value="P:apoptotic process"/>
    <property type="evidence" value="ECO:0007669"/>
    <property type="project" value="UniProtKB-KW"/>
</dbReference>
<dbReference type="GO" id="GO:0017124">
    <property type="term" value="F:SH3 domain binding"/>
    <property type="evidence" value="ECO:0007669"/>
    <property type="project" value="UniProtKB-KW"/>
</dbReference>
<protein>
    <recommendedName>
        <fullName evidence="5">ELMO domain-containing protein</fullName>
    </recommendedName>
</protein>
<dbReference type="InterPro" id="IPR050868">
    <property type="entry name" value="ELMO_domain-containing"/>
</dbReference>
<accession>A0A8C5AF41</accession>
<dbReference type="Pfam" id="PF11841">
    <property type="entry name" value="ELMO_ARM"/>
    <property type="match status" value="1"/>
</dbReference>
<gene>
    <name evidence="6" type="primary">elmo2</name>
</gene>
<keyword evidence="1" id="KW-0053">Apoptosis</keyword>
<dbReference type="InterPro" id="IPR011993">
    <property type="entry name" value="PH-like_dom_sf"/>
</dbReference>
<dbReference type="GO" id="GO:0006909">
    <property type="term" value="P:phagocytosis"/>
    <property type="evidence" value="ECO:0007669"/>
    <property type="project" value="UniProtKB-KW"/>
</dbReference>
<dbReference type="Gene3D" id="2.30.29.30">
    <property type="entry name" value="Pleckstrin-homology domain (PH domain)/Phosphotyrosine-binding domain (PTB)"/>
    <property type="match status" value="1"/>
</dbReference>
<dbReference type="Gene3D" id="1.25.10.10">
    <property type="entry name" value="Leucine-rich Repeat Variant"/>
    <property type="match status" value="1"/>
</dbReference>
<keyword evidence="2" id="KW-0581">Phagocytosis</keyword>
<dbReference type="InterPro" id="IPR006816">
    <property type="entry name" value="ELMO_dom"/>
</dbReference>
<evidence type="ECO:0000313" key="7">
    <source>
        <dbReference type="Proteomes" id="UP000694546"/>
    </source>
</evidence>
<keyword evidence="7" id="KW-1185">Reference proteome</keyword>
<dbReference type="InterPro" id="IPR024574">
    <property type="entry name" value="ELMO_ARM"/>
</dbReference>
<evidence type="ECO:0000256" key="4">
    <source>
        <dbReference type="ARBA" id="ARBA00024863"/>
    </source>
</evidence>
<dbReference type="PROSITE" id="PS51335">
    <property type="entry name" value="ELMO"/>
    <property type="match status" value="1"/>
</dbReference>
<evidence type="ECO:0000256" key="1">
    <source>
        <dbReference type="ARBA" id="ARBA00022703"/>
    </source>
</evidence>
<dbReference type="Proteomes" id="UP000694546">
    <property type="component" value="Chromosome 13"/>
</dbReference>
<evidence type="ECO:0000256" key="3">
    <source>
        <dbReference type="ARBA" id="ARBA00023036"/>
    </source>
</evidence>